<evidence type="ECO:0000256" key="1">
    <source>
        <dbReference type="SAM" id="MobiDB-lite"/>
    </source>
</evidence>
<accession>A0A562UPE4</accession>
<organism evidence="2 3">
    <name type="scientific">Stackebrandtia albiflava</name>
    <dbReference type="NCBI Taxonomy" id="406432"/>
    <lineage>
        <taxon>Bacteria</taxon>
        <taxon>Bacillati</taxon>
        <taxon>Actinomycetota</taxon>
        <taxon>Actinomycetes</taxon>
        <taxon>Glycomycetales</taxon>
        <taxon>Glycomycetaceae</taxon>
        <taxon>Stackebrandtia</taxon>
    </lineage>
</organism>
<feature type="region of interest" description="Disordered" evidence="1">
    <location>
        <begin position="80"/>
        <end position="101"/>
    </location>
</feature>
<keyword evidence="3" id="KW-1185">Reference proteome</keyword>
<protein>
    <recommendedName>
        <fullName evidence="4">YbaB/EbfC DNA-binding family protein</fullName>
    </recommendedName>
</protein>
<comment type="caution">
    <text evidence="2">The sequence shown here is derived from an EMBL/GenBank/DDBJ whole genome shotgun (WGS) entry which is preliminary data.</text>
</comment>
<proteinExistence type="predicted"/>
<reference evidence="2 3" key="1">
    <citation type="journal article" date="2013" name="Stand. Genomic Sci.">
        <title>Genomic Encyclopedia of Type Strains, Phase I: The one thousand microbial genomes (KMG-I) project.</title>
        <authorList>
            <person name="Kyrpides N.C."/>
            <person name="Woyke T."/>
            <person name="Eisen J.A."/>
            <person name="Garrity G."/>
            <person name="Lilburn T.G."/>
            <person name="Beck B.J."/>
            <person name="Whitman W.B."/>
            <person name="Hugenholtz P."/>
            <person name="Klenk H.P."/>
        </authorList>
    </citation>
    <scope>NUCLEOTIDE SEQUENCE [LARGE SCALE GENOMIC DNA]</scope>
    <source>
        <strain evidence="2 3">DSM 45044</strain>
    </source>
</reference>
<sequence length="101" mass="10364">MPGTAESRPDSLPRRGVRVDAAGPVAPGDADTPAGDRIVVDHTGELLELALTDAALTAGHHAVADTVLGLYRRALTVAEGNAATASHPVGDRLPNRRAGLR</sequence>
<feature type="compositionally biased region" description="Low complexity" evidence="1">
    <location>
        <begin position="19"/>
        <end position="36"/>
    </location>
</feature>
<gene>
    <name evidence="2" type="ORF">LX16_4988</name>
</gene>
<dbReference type="Proteomes" id="UP000321617">
    <property type="component" value="Unassembled WGS sequence"/>
</dbReference>
<dbReference type="EMBL" id="VLLL01000011">
    <property type="protein sequence ID" value="TWJ07505.1"/>
    <property type="molecule type" value="Genomic_DNA"/>
</dbReference>
<evidence type="ECO:0000313" key="3">
    <source>
        <dbReference type="Proteomes" id="UP000321617"/>
    </source>
</evidence>
<name>A0A562UPE4_9ACTN</name>
<evidence type="ECO:0008006" key="4">
    <source>
        <dbReference type="Google" id="ProtNLM"/>
    </source>
</evidence>
<evidence type="ECO:0000313" key="2">
    <source>
        <dbReference type="EMBL" id="TWJ07505.1"/>
    </source>
</evidence>
<feature type="region of interest" description="Disordered" evidence="1">
    <location>
        <begin position="1"/>
        <end position="36"/>
    </location>
</feature>
<dbReference type="AlphaFoldDB" id="A0A562UPE4"/>